<gene>
    <name evidence="6" type="ORF">BGZ80_008352</name>
</gene>
<dbReference type="InterPro" id="IPR000719">
    <property type="entry name" value="Prot_kinase_dom"/>
</dbReference>
<accession>A0A9P6T440</accession>
<feature type="domain" description="Protein kinase" evidence="5">
    <location>
        <begin position="228"/>
        <end position="604"/>
    </location>
</feature>
<keyword evidence="1" id="KW-0418">Kinase</keyword>
<feature type="region of interest" description="Disordered" evidence="4">
    <location>
        <begin position="673"/>
        <end position="738"/>
    </location>
</feature>
<keyword evidence="2" id="KW-0547">Nucleotide-binding</keyword>
<evidence type="ECO:0000313" key="7">
    <source>
        <dbReference type="Proteomes" id="UP000703661"/>
    </source>
</evidence>
<evidence type="ECO:0000259" key="5">
    <source>
        <dbReference type="PROSITE" id="PS50011"/>
    </source>
</evidence>
<keyword evidence="1" id="KW-0723">Serine/threonine-protein kinase</keyword>
<feature type="region of interest" description="Disordered" evidence="4">
    <location>
        <begin position="418"/>
        <end position="440"/>
    </location>
</feature>
<keyword evidence="1" id="KW-0808">Transferase</keyword>
<sequence length="738" mass="81813">MYILSTIEILHENPYTGDKITKARIVQIDPAIFPHNSDSTQGNVNTKADENLEFGQDRVDPTETDNKANETNTGGYRNEGTCRFPELIAIKYLSDYRTVRVRCDRDAGSVGGASSWSGSEDESDLSDDEIKKPLRHQAERPLIGETVPQGIRFGVRARREIRALKAAQGHPNVATNPFKPPKNSKDNSSRFVDPYQGGLLTEPAPLIQSEIQSERSAGNNRDDNLRVSLLGQPLGRSLFQEVGGPQLSKFLPPVPDTASELFPPFHNSGFNSDYDSDLSSEDDDDEDDYGGESGNGDSITRTWNRIFTCQPRKGGILLPYIPITIQDLIRIGWTKTRPVLVETCMRQILEGLAWIHDEAGLIHRDISAGNIMVNVDSKIFENSGVANQGELTEGNRKGIIQCVISDFGCATFYQPTTTKDNGSKEDLPDQTRSLEDDGVDPSQEFQRGLTFEVGTRAYRAPELLFSSGSYTSAIDIWSAGVLFGEMFLGKPLFEAESDIGQVCAIVKVLGTPTEHNWPEYTSMPDYGKLVFQALETNPLSSIFLSSQPPVDAHIDRDTDSDSLSGARPTLISPEAFELIERMITYSGAARPSAKEALEFKNRFLDGTKFLRTWRTPPPLDENAEINAGQQEHGQSQEFLQCVIDESIILEEMQKLRAQEADEDEYGGGFMFGGFGGSRRHQPEEQREGTYGSIDESEDEEDRGYRSDDFTSGGYGLELGNAYGFEEYDDENGNARSIE</sequence>
<dbReference type="AlphaFoldDB" id="A0A9P6T440"/>
<dbReference type="PROSITE" id="PS50011">
    <property type="entry name" value="PROTEIN_KINASE_DOM"/>
    <property type="match status" value="1"/>
</dbReference>
<keyword evidence="3" id="KW-0067">ATP-binding</keyword>
<feature type="compositionally biased region" description="Basic and acidic residues" evidence="4">
    <location>
        <begin position="421"/>
        <end position="435"/>
    </location>
</feature>
<dbReference type="InterPro" id="IPR008266">
    <property type="entry name" value="Tyr_kinase_AS"/>
</dbReference>
<comment type="caution">
    <text evidence="6">The sequence shown here is derived from an EMBL/GenBank/DDBJ whole genome shotgun (WGS) entry which is preliminary data.</text>
</comment>
<organism evidence="6 7">
    <name type="scientific">Entomortierella chlamydospora</name>
    <dbReference type="NCBI Taxonomy" id="101097"/>
    <lineage>
        <taxon>Eukaryota</taxon>
        <taxon>Fungi</taxon>
        <taxon>Fungi incertae sedis</taxon>
        <taxon>Mucoromycota</taxon>
        <taxon>Mortierellomycotina</taxon>
        <taxon>Mortierellomycetes</taxon>
        <taxon>Mortierellales</taxon>
        <taxon>Mortierellaceae</taxon>
        <taxon>Entomortierella</taxon>
    </lineage>
</organism>
<reference evidence="6" key="1">
    <citation type="journal article" date="2020" name="Fungal Divers.">
        <title>Resolving the Mortierellaceae phylogeny through synthesis of multi-gene phylogenetics and phylogenomics.</title>
        <authorList>
            <person name="Vandepol N."/>
            <person name="Liber J."/>
            <person name="Desiro A."/>
            <person name="Na H."/>
            <person name="Kennedy M."/>
            <person name="Barry K."/>
            <person name="Grigoriev I.V."/>
            <person name="Miller A.N."/>
            <person name="O'Donnell K."/>
            <person name="Stajich J.E."/>
            <person name="Bonito G."/>
        </authorList>
    </citation>
    <scope>NUCLEOTIDE SEQUENCE</scope>
    <source>
        <strain evidence="6">NRRL 2769</strain>
    </source>
</reference>
<proteinExistence type="predicted"/>
<dbReference type="InterPro" id="IPR050117">
    <property type="entry name" value="MAPK"/>
</dbReference>
<dbReference type="Pfam" id="PF00069">
    <property type="entry name" value="Pkinase"/>
    <property type="match status" value="1"/>
</dbReference>
<dbReference type="SMART" id="SM00220">
    <property type="entry name" value="S_TKc"/>
    <property type="match status" value="1"/>
</dbReference>
<name>A0A9P6T440_9FUNG</name>
<evidence type="ECO:0000256" key="4">
    <source>
        <dbReference type="SAM" id="MobiDB-lite"/>
    </source>
</evidence>
<dbReference type="SUPFAM" id="SSF56112">
    <property type="entry name" value="Protein kinase-like (PK-like)"/>
    <property type="match status" value="1"/>
</dbReference>
<dbReference type="InterPro" id="IPR011009">
    <property type="entry name" value="Kinase-like_dom_sf"/>
</dbReference>
<evidence type="ECO:0000256" key="1">
    <source>
        <dbReference type="ARBA" id="ARBA00022527"/>
    </source>
</evidence>
<feature type="compositionally biased region" description="Acidic residues" evidence="4">
    <location>
        <begin position="274"/>
        <end position="290"/>
    </location>
</feature>
<feature type="region of interest" description="Disordered" evidence="4">
    <location>
        <begin position="165"/>
        <end position="193"/>
    </location>
</feature>
<evidence type="ECO:0000256" key="3">
    <source>
        <dbReference type="ARBA" id="ARBA00022840"/>
    </source>
</evidence>
<dbReference type="Proteomes" id="UP000703661">
    <property type="component" value="Unassembled WGS sequence"/>
</dbReference>
<dbReference type="GO" id="GO:0005524">
    <property type="term" value="F:ATP binding"/>
    <property type="evidence" value="ECO:0007669"/>
    <property type="project" value="UniProtKB-KW"/>
</dbReference>
<dbReference type="EMBL" id="JAAAID010000045">
    <property type="protein sequence ID" value="KAG0023727.1"/>
    <property type="molecule type" value="Genomic_DNA"/>
</dbReference>
<dbReference type="GO" id="GO:0004674">
    <property type="term" value="F:protein serine/threonine kinase activity"/>
    <property type="evidence" value="ECO:0007669"/>
    <property type="project" value="UniProtKB-KW"/>
</dbReference>
<evidence type="ECO:0000256" key="2">
    <source>
        <dbReference type="ARBA" id="ARBA00022741"/>
    </source>
</evidence>
<dbReference type="PROSITE" id="PS00109">
    <property type="entry name" value="PROTEIN_KINASE_TYR"/>
    <property type="match status" value="1"/>
</dbReference>
<feature type="region of interest" description="Disordered" evidence="4">
    <location>
        <begin position="272"/>
        <end position="296"/>
    </location>
</feature>
<dbReference type="Gene3D" id="1.10.510.10">
    <property type="entry name" value="Transferase(Phosphotransferase) domain 1"/>
    <property type="match status" value="1"/>
</dbReference>
<evidence type="ECO:0000313" key="6">
    <source>
        <dbReference type="EMBL" id="KAG0023727.1"/>
    </source>
</evidence>
<keyword evidence="7" id="KW-1185">Reference proteome</keyword>
<protein>
    <recommendedName>
        <fullName evidence="5">Protein kinase domain-containing protein</fullName>
    </recommendedName>
</protein>
<dbReference type="PANTHER" id="PTHR24055">
    <property type="entry name" value="MITOGEN-ACTIVATED PROTEIN KINASE"/>
    <property type="match status" value="1"/>
</dbReference>
<feature type="region of interest" description="Disordered" evidence="4">
    <location>
        <begin position="106"/>
        <end position="127"/>
    </location>
</feature>